<sequence>MEASESSESSLSALAQALPARPVLPIAFVARPDSVSPPGQLSSRTRSLLLIRSLPLPITHSSRSTTLATHMISTTLAPAFAPNIKHESIPRFYSTQLSYLPSIFTAPHTLHLASPASSLPNPPTPLVTDLFSYSVPIPIRHQPAFSSAHSPPHSRNDHTESEALHPPR</sequence>
<gene>
    <name evidence="2" type="ORF">QCA50_007699</name>
</gene>
<evidence type="ECO:0000313" key="3">
    <source>
        <dbReference type="Proteomes" id="UP001385951"/>
    </source>
</evidence>
<protein>
    <submittedName>
        <fullName evidence="2">Uncharacterized protein</fullName>
    </submittedName>
</protein>
<reference evidence="2 3" key="1">
    <citation type="submission" date="2022-09" db="EMBL/GenBank/DDBJ databases">
        <authorList>
            <person name="Palmer J.M."/>
        </authorList>
    </citation>
    <scope>NUCLEOTIDE SEQUENCE [LARGE SCALE GENOMIC DNA]</scope>
    <source>
        <strain evidence="2 3">DSM 7382</strain>
    </source>
</reference>
<proteinExistence type="predicted"/>
<name>A0AAW0G6P2_9APHY</name>
<dbReference type="EMBL" id="JASBNA010000009">
    <property type="protein sequence ID" value="KAK7689008.1"/>
    <property type="molecule type" value="Genomic_DNA"/>
</dbReference>
<keyword evidence="3" id="KW-1185">Reference proteome</keyword>
<feature type="region of interest" description="Disordered" evidence="1">
    <location>
        <begin position="144"/>
        <end position="168"/>
    </location>
</feature>
<feature type="compositionally biased region" description="Low complexity" evidence="1">
    <location>
        <begin position="144"/>
        <end position="153"/>
    </location>
</feature>
<feature type="compositionally biased region" description="Basic and acidic residues" evidence="1">
    <location>
        <begin position="154"/>
        <end position="168"/>
    </location>
</feature>
<evidence type="ECO:0000256" key="1">
    <source>
        <dbReference type="SAM" id="MobiDB-lite"/>
    </source>
</evidence>
<dbReference type="Proteomes" id="UP001385951">
    <property type="component" value="Unassembled WGS sequence"/>
</dbReference>
<evidence type="ECO:0000313" key="2">
    <source>
        <dbReference type="EMBL" id="KAK7689008.1"/>
    </source>
</evidence>
<comment type="caution">
    <text evidence="2">The sequence shown here is derived from an EMBL/GenBank/DDBJ whole genome shotgun (WGS) entry which is preliminary data.</text>
</comment>
<accession>A0AAW0G6P2</accession>
<organism evidence="2 3">
    <name type="scientific">Cerrena zonata</name>
    <dbReference type="NCBI Taxonomy" id="2478898"/>
    <lineage>
        <taxon>Eukaryota</taxon>
        <taxon>Fungi</taxon>
        <taxon>Dikarya</taxon>
        <taxon>Basidiomycota</taxon>
        <taxon>Agaricomycotina</taxon>
        <taxon>Agaricomycetes</taxon>
        <taxon>Polyporales</taxon>
        <taxon>Cerrenaceae</taxon>
        <taxon>Cerrena</taxon>
    </lineage>
</organism>
<dbReference type="AlphaFoldDB" id="A0AAW0G6P2"/>